<evidence type="ECO:0000313" key="7">
    <source>
        <dbReference type="Proteomes" id="UP000265509"/>
    </source>
</evidence>
<feature type="transmembrane region" description="Helical" evidence="4">
    <location>
        <begin position="587"/>
        <end position="604"/>
    </location>
</feature>
<dbReference type="InterPro" id="IPR017896">
    <property type="entry name" value="4Fe4S_Fe-S-bd"/>
</dbReference>
<dbReference type="OrthoDB" id="9806398at2"/>
<dbReference type="Proteomes" id="UP000265509">
    <property type="component" value="Unassembled WGS sequence"/>
</dbReference>
<dbReference type="AlphaFoldDB" id="A0A3L7DXE7"/>
<dbReference type="InterPro" id="IPR011399">
    <property type="entry name" value="NosR"/>
</dbReference>
<feature type="transmembrane region" description="Helical" evidence="4">
    <location>
        <begin position="520"/>
        <end position="541"/>
    </location>
</feature>
<dbReference type="SUPFAM" id="SSF54862">
    <property type="entry name" value="4Fe-4S ferredoxins"/>
    <property type="match status" value="1"/>
</dbReference>
<keyword evidence="3 4" id="KW-0472">Membrane</keyword>
<keyword evidence="4" id="KW-1133">Transmembrane helix</keyword>
<evidence type="ECO:0000259" key="5">
    <source>
        <dbReference type="SMART" id="SM00900"/>
    </source>
</evidence>
<reference evidence="6 7" key="1">
    <citation type="submission" date="2018-07" db="EMBL/GenBank/DDBJ databases">
        <title>Halioglobus sp. genome submission.</title>
        <authorList>
            <person name="Ye M.-Q."/>
            <person name="Du Z.-J."/>
        </authorList>
    </citation>
    <scope>NUCLEOTIDE SEQUENCE [LARGE SCALE GENOMIC DNA]</scope>
    <source>
        <strain evidence="6 7">U0301</strain>
    </source>
</reference>
<evidence type="ECO:0000313" key="6">
    <source>
        <dbReference type="EMBL" id="RLQ20502.1"/>
    </source>
</evidence>
<dbReference type="GO" id="GO:0010181">
    <property type="term" value="F:FMN binding"/>
    <property type="evidence" value="ECO:0007669"/>
    <property type="project" value="InterPro"/>
</dbReference>
<dbReference type="PANTHER" id="PTHR30224">
    <property type="entry name" value="ELECTRON TRANSPORT PROTEIN"/>
    <property type="match status" value="1"/>
</dbReference>
<feature type="domain" description="FMN-binding" evidence="5">
    <location>
        <begin position="110"/>
        <end position="199"/>
    </location>
</feature>
<dbReference type="InterPro" id="IPR007329">
    <property type="entry name" value="FMN-bd"/>
</dbReference>
<dbReference type="InterPro" id="IPR052378">
    <property type="entry name" value="NosR_regulator"/>
</dbReference>
<comment type="caution">
    <text evidence="6">The sequence shown here is derived from an EMBL/GenBank/DDBJ whole genome shotgun (WGS) entry which is preliminary data.</text>
</comment>
<organism evidence="6 7">
    <name type="scientific">Seongchinamella sediminis</name>
    <dbReference type="NCBI Taxonomy" id="2283635"/>
    <lineage>
        <taxon>Bacteria</taxon>
        <taxon>Pseudomonadati</taxon>
        <taxon>Pseudomonadota</taxon>
        <taxon>Gammaproteobacteria</taxon>
        <taxon>Cellvibrionales</taxon>
        <taxon>Halieaceae</taxon>
        <taxon>Seongchinamella</taxon>
    </lineage>
</organism>
<sequence length="754" mass="84002">MVQDSAALFTHPAPAGAVIGVSVAMKSTLSILRVVFAVIAIQATFCGSALARDSTTVMSEVLDSHSPAELYPGADRIEPPEGDFHAARVYRGEEQLGLLFLNSSVVNSVGYSGKPIHVLVGLDNDGVIRTARLIEHSEPIVLIGIPESRITPLIDKFLGTDLTEVARTVNTEQPFDAISGATVTIRVIDDSIVRSGIKVARHYGLGGLESRQAGPKATIDADKMAVKSWPTLLAEGSLGQLTITLEKVNQAFIDSGDEEAMKHPEEGPPDDLFIDMYAAQVSVPSIGLSLLGEAEYRNLQNALKPGQQAILLAGRGLYSFKGSGYVRGGIFDRFEIVQGDDAIRLTDLDHKRLRQVYAADAPEDLREVDLFMIPEGATLNPARPWHVQLLVSRETGPRDKSFVTFNLDYQIPEAYLKIEAPPPAPETSFFNPGPDAPLWQKLWAEKSTETFVLLAALLLLSGIFFFQNSIVRNSRLTKRLRVAYLLFTLFVLGFYANAQLSVVNILTVFSALISGFSWEYFLMEPLIFVLWGGVFAGLLFWGRGAYCGWLCPYGAMQELLNGLAKWVKVPQITLPWGLHERLWSLKYLIFLVLFGVSLHSLSMAERLAEIEPFKTTIILKFVRDWPYVVFAVALLIPCLFIERFYCRYLCPLGAALAIPARMRMFAWLKRYRQCGNPCQVCYKECMVQAIHPEGDINVNECLYCLHCQERYYDDQVCPVCVKQRERDERRSMIASDKTEAQGRAILEELRSKKT</sequence>
<dbReference type="GO" id="GO:0045893">
    <property type="term" value="P:positive regulation of DNA-templated transcription"/>
    <property type="evidence" value="ECO:0007669"/>
    <property type="project" value="InterPro"/>
</dbReference>
<evidence type="ECO:0000256" key="3">
    <source>
        <dbReference type="ARBA" id="ARBA00023136"/>
    </source>
</evidence>
<dbReference type="GO" id="GO:0005886">
    <property type="term" value="C:plasma membrane"/>
    <property type="evidence" value="ECO:0007669"/>
    <property type="project" value="UniProtKB-SubCell"/>
</dbReference>
<accession>A0A3L7DXE7</accession>
<dbReference type="PANTHER" id="PTHR30224:SF4">
    <property type="entry name" value="ELECTRON TRANSPORT PROTEIN YCCM-RELATED"/>
    <property type="match status" value="1"/>
</dbReference>
<keyword evidence="4" id="KW-0812">Transmembrane</keyword>
<dbReference type="PIRSF" id="PIRSF036354">
    <property type="entry name" value="NosR"/>
    <property type="match status" value="1"/>
</dbReference>
<evidence type="ECO:0000256" key="1">
    <source>
        <dbReference type="ARBA" id="ARBA00004236"/>
    </source>
</evidence>
<dbReference type="EMBL" id="QRAN01000025">
    <property type="protein sequence ID" value="RLQ20502.1"/>
    <property type="molecule type" value="Genomic_DNA"/>
</dbReference>
<dbReference type="SMART" id="SM00900">
    <property type="entry name" value="FMN_bind"/>
    <property type="match status" value="1"/>
</dbReference>
<dbReference type="Pfam" id="PF04205">
    <property type="entry name" value="FMN_bind"/>
    <property type="match status" value="1"/>
</dbReference>
<feature type="transmembrane region" description="Helical" evidence="4">
    <location>
        <begin position="624"/>
        <end position="641"/>
    </location>
</feature>
<name>A0A3L7DXE7_9GAMM</name>
<proteinExistence type="predicted"/>
<keyword evidence="7" id="KW-1185">Reference proteome</keyword>
<evidence type="ECO:0000256" key="2">
    <source>
        <dbReference type="ARBA" id="ARBA00022475"/>
    </source>
</evidence>
<feature type="transmembrane region" description="Helical" evidence="4">
    <location>
        <begin position="451"/>
        <end position="471"/>
    </location>
</feature>
<evidence type="ECO:0000256" key="4">
    <source>
        <dbReference type="SAM" id="Phobius"/>
    </source>
</evidence>
<gene>
    <name evidence="6" type="ORF">DWB85_17275</name>
</gene>
<dbReference type="GO" id="GO:0003677">
    <property type="term" value="F:DNA binding"/>
    <property type="evidence" value="ECO:0007669"/>
    <property type="project" value="InterPro"/>
</dbReference>
<feature type="transmembrane region" description="Helical" evidence="4">
    <location>
        <begin position="483"/>
        <end position="514"/>
    </location>
</feature>
<protein>
    <submittedName>
        <fullName evidence="6">4Fe-4S binding protein</fullName>
    </submittedName>
</protein>
<dbReference type="Pfam" id="PF12801">
    <property type="entry name" value="Fer4_5"/>
    <property type="match status" value="2"/>
</dbReference>
<comment type="subcellular location">
    <subcellularLocation>
        <location evidence="1">Cell membrane</location>
    </subcellularLocation>
</comment>
<keyword evidence="2" id="KW-1003">Cell membrane</keyword>